<feature type="region of interest" description="Disordered" evidence="1">
    <location>
        <begin position="145"/>
        <end position="164"/>
    </location>
</feature>
<sequence>MPEASLPGIAGNTAMTSLLTGHIAIYDPPRLYVPSGGPPPPKIPKSRTSVGGSSPKVPKKSAHIAYLDASSPHAREGEFRPATPCDGPAASFAPPLPREGPRTVTLIHPFANRATVPGGGQQQRASTSIVVVCRCVVGMGVSLGGARPRPHQRSARWYSEVELP</sequence>
<evidence type="ECO:0000313" key="2">
    <source>
        <dbReference type="EMBL" id="KAK2777507.1"/>
    </source>
</evidence>
<protein>
    <submittedName>
        <fullName evidence="2">Uncharacterized protein</fullName>
    </submittedName>
</protein>
<reference evidence="2" key="1">
    <citation type="submission" date="2023-02" db="EMBL/GenBank/DDBJ databases">
        <title>Colletotrichum kahawae CIFC_Que2 genome sequencing and assembly.</title>
        <authorList>
            <person name="Baroncelli R."/>
        </authorList>
    </citation>
    <scope>NUCLEOTIDE SEQUENCE</scope>
    <source>
        <strain evidence="2">CIFC_Que2</strain>
    </source>
</reference>
<organism evidence="2 3">
    <name type="scientific">Colletotrichum kahawae</name>
    <name type="common">Coffee berry disease fungus</name>
    <dbReference type="NCBI Taxonomy" id="34407"/>
    <lineage>
        <taxon>Eukaryota</taxon>
        <taxon>Fungi</taxon>
        <taxon>Dikarya</taxon>
        <taxon>Ascomycota</taxon>
        <taxon>Pezizomycotina</taxon>
        <taxon>Sordariomycetes</taxon>
        <taxon>Hypocreomycetidae</taxon>
        <taxon>Glomerellales</taxon>
        <taxon>Glomerellaceae</taxon>
        <taxon>Colletotrichum</taxon>
        <taxon>Colletotrichum gloeosporioides species complex</taxon>
    </lineage>
</organism>
<accession>A0AAD9YUI8</accession>
<keyword evidence="3" id="KW-1185">Reference proteome</keyword>
<name>A0AAD9YUI8_COLKA</name>
<feature type="region of interest" description="Disordered" evidence="1">
    <location>
        <begin position="32"/>
        <end position="97"/>
    </location>
</feature>
<gene>
    <name evidence="2" type="ORF">CKAH01_12055</name>
</gene>
<dbReference type="AlphaFoldDB" id="A0AAD9YUI8"/>
<evidence type="ECO:0000313" key="3">
    <source>
        <dbReference type="Proteomes" id="UP001281614"/>
    </source>
</evidence>
<comment type="caution">
    <text evidence="2">The sequence shown here is derived from an EMBL/GenBank/DDBJ whole genome shotgun (WGS) entry which is preliminary data.</text>
</comment>
<proteinExistence type="predicted"/>
<dbReference type="EMBL" id="VYYT01000018">
    <property type="protein sequence ID" value="KAK2777507.1"/>
    <property type="molecule type" value="Genomic_DNA"/>
</dbReference>
<evidence type="ECO:0000256" key="1">
    <source>
        <dbReference type="SAM" id="MobiDB-lite"/>
    </source>
</evidence>
<dbReference type="Proteomes" id="UP001281614">
    <property type="component" value="Unassembled WGS sequence"/>
</dbReference>